<evidence type="ECO:0000313" key="3">
    <source>
        <dbReference type="Proteomes" id="UP000249447"/>
    </source>
</evidence>
<keyword evidence="1" id="KW-0812">Transmembrane</keyword>
<evidence type="ECO:0008006" key="4">
    <source>
        <dbReference type="Google" id="ProtNLM"/>
    </source>
</evidence>
<keyword evidence="1" id="KW-0472">Membrane</keyword>
<dbReference type="AlphaFoldDB" id="A0A2U9TB36"/>
<dbReference type="KEGG" id="lmb:C9I47_3158"/>
<dbReference type="Proteomes" id="UP000249447">
    <property type="component" value="Chromosome"/>
</dbReference>
<organism evidence="2 3">
    <name type="scientific">Marilutibacter maris</name>
    <dbReference type="NCBI Taxonomy" id="1605891"/>
    <lineage>
        <taxon>Bacteria</taxon>
        <taxon>Pseudomonadati</taxon>
        <taxon>Pseudomonadota</taxon>
        <taxon>Gammaproteobacteria</taxon>
        <taxon>Lysobacterales</taxon>
        <taxon>Lysobacteraceae</taxon>
        <taxon>Marilutibacter</taxon>
    </lineage>
</organism>
<dbReference type="EMBL" id="CP029843">
    <property type="protein sequence ID" value="AWV08822.1"/>
    <property type="molecule type" value="Genomic_DNA"/>
</dbReference>
<protein>
    <recommendedName>
        <fullName evidence="4">DUF4149 domain-containing protein</fullName>
    </recommendedName>
</protein>
<keyword evidence="1" id="KW-1133">Transmembrane helix</keyword>
<name>A0A2U9TB36_9GAMM</name>
<keyword evidence="3" id="KW-1185">Reference proteome</keyword>
<sequence length="121" mass="12691">MFKLIAVLVHAGGIAAMMVAGALVPAVLALYPPTHLGSFGPIIPAISQTHANWLPLVQPVAWAIAVVSAAIGILVWRSRKTVEVKVNAALTIGALNFSLALFFTTSLLVAYFYLPKIANAA</sequence>
<feature type="transmembrane region" description="Helical" evidence="1">
    <location>
        <begin position="88"/>
        <end position="114"/>
    </location>
</feature>
<reference evidence="2 3" key="1">
    <citation type="submission" date="2018-05" db="EMBL/GenBank/DDBJ databases">
        <title>The complete genome of Lysobacter maris HZ9B, a marine bacterium antagonistic against terrestrial plant pathogens.</title>
        <authorList>
            <person name="Zhang X.-Q."/>
        </authorList>
    </citation>
    <scope>NUCLEOTIDE SEQUENCE [LARGE SCALE GENOMIC DNA]</scope>
    <source>
        <strain evidence="2 3">HZ9B</strain>
    </source>
</reference>
<accession>A0A2U9TB36</accession>
<gene>
    <name evidence="2" type="ORF">C9I47_3158</name>
</gene>
<evidence type="ECO:0000313" key="2">
    <source>
        <dbReference type="EMBL" id="AWV08822.1"/>
    </source>
</evidence>
<evidence type="ECO:0000256" key="1">
    <source>
        <dbReference type="SAM" id="Phobius"/>
    </source>
</evidence>
<proteinExistence type="predicted"/>
<feature type="transmembrane region" description="Helical" evidence="1">
    <location>
        <begin position="53"/>
        <end position="76"/>
    </location>
</feature>